<dbReference type="EMBL" id="CAJFCV020000005">
    <property type="protein sequence ID" value="CAG9126107.1"/>
    <property type="molecule type" value="Genomic_DNA"/>
</dbReference>
<keyword evidence="2" id="KW-1185">Reference proteome</keyword>
<organism evidence="1 2">
    <name type="scientific">Bursaphelenchus xylophilus</name>
    <name type="common">Pinewood nematode worm</name>
    <name type="synonym">Aphelenchoides xylophilus</name>
    <dbReference type="NCBI Taxonomy" id="6326"/>
    <lineage>
        <taxon>Eukaryota</taxon>
        <taxon>Metazoa</taxon>
        <taxon>Ecdysozoa</taxon>
        <taxon>Nematoda</taxon>
        <taxon>Chromadorea</taxon>
        <taxon>Rhabditida</taxon>
        <taxon>Tylenchina</taxon>
        <taxon>Tylenchomorpha</taxon>
        <taxon>Aphelenchoidea</taxon>
        <taxon>Aphelenchoididae</taxon>
        <taxon>Bursaphelenchus</taxon>
    </lineage>
</organism>
<name>A0A811M097_BURXY</name>
<dbReference type="Proteomes" id="UP000582659">
    <property type="component" value="Unassembled WGS sequence"/>
</dbReference>
<protein>
    <submittedName>
        <fullName evidence="1">(pine wood nematode) hypothetical protein</fullName>
    </submittedName>
</protein>
<gene>
    <name evidence="1" type="ORF">BXYJ_LOCUS13017</name>
</gene>
<evidence type="ECO:0000313" key="2">
    <source>
        <dbReference type="Proteomes" id="UP000659654"/>
    </source>
</evidence>
<accession>A0A811M097</accession>
<dbReference type="AlphaFoldDB" id="A0A811M097"/>
<dbReference type="EMBL" id="CAJFDI010000005">
    <property type="protein sequence ID" value="CAD5232926.1"/>
    <property type="molecule type" value="Genomic_DNA"/>
</dbReference>
<evidence type="ECO:0000313" key="1">
    <source>
        <dbReference type="EMBL" id="CAD5232926.1"/>
    </source>
</evidence>
<proteinExistence type="predicted"/>
<sequence>MRGAANVHALYESAGRRIIIKIASPHPELLWVHLVERNTKQTPDTCTHTELPRGQFAPRGHHLNAFGSDVPSPLAGVFTASN</sequence>
<dbReference type="Proteomes" id="UP000659654">
    <property type="component" value="Unassembled WGS sequence"/>
</dbReference>
<reference evidence="1" key="1">
    <citation type="submission" date="2020-09" db="EMBL/GenBank/DDBJ databases">
        <authorList>
            <person name="Kikuchi T."/>
        </authorList>
    </citation>
    <scope>NUCLEOTIDE SEQUENCE</scope>
    <source>
        <strain evidence="1">Ka4C1</strain>
    </source>
</reference>
<comment type="caution">
    <text evidence="1">The sequence shown here is derived from an EMBL/GenBank/DDBJ whole genome shotgun (WGS) entry which is preliminary data.</text>
</comment>